<evidence type="ECO:0000256" key="1">
    <source>
        <dbReference type="SAM" id="MobiDB-lite"/>
    </source>
</evidence>
<proteinExistence type="predicted"/>
<keyword evidence="2" id="KW-0472">Membrane</keyword>
<evidence type="ECO:0000313" key="3">
    <source>
        <dbReference type="EMBL" id="ADZ72573.1"/>
    </source>
</evidence>
<dbReference type="eggNOG" id="COG2861">
    <property type="taxonomic scope" value="Bacteria"/>
</dbReference>
<keyword evidence="4" id="KW-1185">Reference proteome</keyword>
<dbReference type="Proteomes" id="UP000008130">
    <property type="component" value="Chromosome"/>
</dbReference>
<feature type="region of interest" description="Disordered" evidence="1">
    <location>
        <begin position="71"/>
        <end position="114"/>
    </location>
</feature>
<dbReference type="Pfam" id="PF04748">
    <property type="entry name" value="Polysacc_deac_2"/>
    <property type="match status" value="1"/>
</dbReference>
<dbReference type="PATRIC" id="fig|991905.3.peg.4286"/>
<dbReference type="AlphaFoldDB" id="F2J6U0"/>
<organism evidence="3 4">
    <name type="scientific">Polymorphum gilvum (strain LMG 25793 / CGMCC 1.9160 / SL003B-26A1)</name>
    <dbReference type="NCBI Taxonomy" id="991905"/>
    <lineage>
        <taxon>Bacteria</taxon>
        <taxon>Pseudomonadati</taxon>
        <taxon>Pseudomonadota</taxon>
        <taxon>Alphaproteobacteria</taxon>
        <taxon>Rhodobacterales</taxon>
        <taxon>Paracoccaceae</taxon>
        <taxon>Polymorphum</taxon>
    </lineage>
</organism>
<sequence length="375" mass="39914">MGKRKFFRLPFGLIGAGLFTVMITTALVWIGVVDDPFGGEPIAVIPLEKTVEGLSSRDIAVVELKPEFADGPLGPDASRSARQGALGPRFEGAEAQGEAGSGEGPGVALSTTPDSRVTERTDYGLLPKIGDNGLRPLDVYAKRVTAELGSTPKIAIVIGGIGLSEAGSRNALDSLPADVTLALAPYGNEIEGWMQEARQAGHELLLQLPLEPFDFPDNDPGPHTLLVSLRGAEFMDRLTWLLSRTTNYVGVVNFMGARFSSTEASMQYLLEEVTRRGLMYVDDGSSSRSVAQPVASAAQTPFSKVDVVLDAVPKPDEINARLLQLEALARARGIAVAAGSALPVTVRQLADWSRDLEQRGLMLVPISATVDRPQG</sequence>
<dbReference type="PANTHER" id="PTHR30105:SF2">
    <property type="entry name" value="DIVERGENT POLYSACCHARIDE DEACETYLASE SUPERFAMILY"/>
    <property type="match status" value="1"/>
</dbReference>
<name>F2J6U0_POLGS</name>
<dbReference type="CDD" id="cd10936">
    <property type="entry name" value="CE4_DAC2"/>
    <property type="match status" value="1"/>
</dbReference>
<protein>
    <submittedName>
        <fullName evidence="3">Divergent polysaccharide deacetylase family</fullName>
    </submittedName>
</protein>
<evidence type="ECO:0000313" key="4">
    <source>
        <dbReference type="Proteomes" id="UP000008130"/>
    </source>
</evidence>
<dbReference type="SUPFAM" id="SSF88713">
    <property type="entry name" value="Glycoside hydrolase/deacetylase"/>
    <property type="match status" value="1"/>
</dbReference>
<dbReference type="HOGENOM" id="CLU_041643_0_0_5"/>
<dbReference type="STRING" id="991905.SL003B_4156"/>
<dbReference type="InterPro" id="IPR006837">
    <property type="entry name" value="Divergent_DAC"/>
</dbReference>
<keyword evidence="2" id="KW-0812">Transmembrane</keyword>
<dbReference type="KEGG" id="pgv:SL003B_4156"/>
<evidence type="ECO:0000256" key="2">
    <source>
        <dbReference type="SAM" id="Phobius"/>
    </source>
</evidence>
<dbReference type="InterPro" id="IPR011330">
    <property type="entry name" value="Glyco_hydro/deAcase_b/a-brl"/>
</dbReference>
<accession>F2J6U0</accession>
<dbReference type="EMBL" id="CP002568">
    <property type="protein sequence ID" value="ADZ72573.1"/>
    <property type="molecule type" value="Genomic_DNA"/>
</dbReference>
<dbReference type="Gene3D" id="3.20.20.370">
    <property type="entry name" value="Glycoside hydrolase/deacetylase"/>
    <property type="match status" value="1"/>
</dbReference>
<reference evidence="3 4" key="1">
    <citation type="journal article" date="2011" name="J. Bacteriol.">
        <title>Complete genome sequence of Polymorphum gilvum SL003B-26A1T, a crude oil-degrading bacterium from oil-polluted saline soil.</title>
        <authorList>
            <person name="Li S.G."/>
            <person name="Tang Y.Q."/>
            <person name="Nie Y."/>
            <person name="Cai M."/>
            <person name="Wu X.L."/>
        </authorList>
    </citation>
    <scope>NUCLEOTIDE SEQUENCE [LARGE SCALE GENOMIC DNA]</scope>
    <source>
        <strain evidence="4">LMG 25793 / CGMCC 1.9160 / SL003B-26A1</strain>
    </source>
</reference>
<keyword evidence="2" id="KW-1133">Transmembrane helix</keyword>
<dbReference type="PANTHER" id="PTHR30105">
    <property type="entry name" value="UNCHARACTERIZED YIBQ-RELATED"/>
    <property type="match status" value="1"/>
</dbReference>
<dbReference type="GO" id="GO:0005975">
    <property type="term" value="P:carbohydrate metabolic process"/>
    <property type="evidence" value="ECO:0007669"/>
    <property type="project" value="InterPro"/>
</dbReference>
<feature type="transmembrane region" description="Helical" evidence="2">
    <location>
        <begin position="12"/>
        <end position="32"/>
    </location>
</feature>
<gene>
    <name evidence="3" type="ordered locus">SL003B_4156</name>
</gene>